<evidence type="ECO:0000313" key="2">
    <source>
        <dbReference type="EMBL" id="GGS60274.1"/>
    </source>
</evidence>
<dbReference type="Proteomes" id="UP000597853">
    <property type="component" value="Unassembled WGS sequence"/>
</dbReference>
<name>A0ABQ2TB47_STREZ</name>
<feature type="compositionally biased region" description="Low complexity" evidence="1">
    <location>
        <begin position="161"/>
        <end position="207"/>
    </location>
</feature>
<dbReference type="EMBL" id="BMTX01000015">
    <property type="protein sequence ID" value="GGS60274.1"/>
    <property type="molecule type" value="Genomic_DNA"/>
</dbReference>
<organism evidence="2 3">
    <name type="scientific">Streptomyces pseudogriseolus</name>
    <name type="common">Streptomyces gancidicus</name>
    <name type="synonym">Streptomyces rubiginosus</name>
    <dbReference type="NCBI Taxonomy" id="36817"/>
    <lineage>
        <taxon>Bacteria</taxon>
        <taxon>Bacillati</taxon>
        <taxon>Actinomycetota</taxon>
        <taxon>Actinomycetes</taxon>
        <taxon>Kitasatosporales</taxon>
        <taxon>Streptomycetaceae</taxon>
        <taxon>Streptomyces</taxon>
        <taxon>Streptomyces pseudogriseolus group</taxon>
    </lineage>
</organism>
<gene>
    <name evidence="2" type="ORF">GCM10010285_44420</name>
</gene>
<reference evidence="3" key="1">
    <citation type="journal article" date="2019" name="Int. J. Syst. Evol. Microbiol.">
        <title>The Global Catalogue of Microorganisms (GCM) 10K type strain sequencing project: providing services to taxonomists for standard genome sequencing and annotation.</title>
        <authorList>
            <consortium name="The Broad Institute Genomics Platform"/>
            <consortium name="The Broad Institute Genome Sequencing Center for Infectious Disease"/>
            <person name="Wu L."/>
            <person name="Ma J."/>
        </authorList>
    </citation>
    <scope>NUCLEOTIDE SEQUENCE [LARGE SCALE GENOMIC DNA]</scope>
    <source>
        <strain evidence="3">JCM 4416</strain>
    </source>
</reference>
<feature type="region of interest" description="Disordered" evidence="1">
    <location>
        <begin position="161"/>
        <end position="265"/>
    </location>
</feature>
<protein>
    <submittedName>
        <fullName evidence="2">Uncharacterized protein</fullName>
    </submittedName>
</protein>
<evidence type="ECO:0000313" key="3">
    <source>
        <dbReference type="Proteomes" id="UP000597853"/>
    </source>
</evidence>
<evidence type="ECO:0000256" key="1">
    <source>
        <dbReference type="SAM" id="MobiDB-lite"/>
    </source>
</evidence>
<feature type="compositionally biased region" description="Low complexity" evidence="1">
    <location>
        <begin position="231"/>
        <end position="245"/>
    </location>
</feature>
<accession>A0ABQ2TB47</accession>
<keyword evidence="3" id="KW-1185">Reference proteome</keyword>
<comment type="caution">
    <text evidence="2">The sequence shown here is derived from an EMBL/GenBank/DDBJ whole genome shotgun (WGS) entry which is preliminary data.</text>
</comment>
<sequence>MRRTEYDAGQAAKRLKVPAAAFRWARHTGLIPAPDVSSSRWSRAAVEALDADAIRAAMPTPPIGGGAAADRIAEALGTPNVIGEKANVTAFVVRRFVDRGLLVDLSANADGTLHHPAQVDQVCRREDLAELVAADTPLGPEQAAARLRVRRADFDHMVEVGTAGSAPRSRSRSASAPAGPGPSTSRSTPRPPSTRSSPPTPRSTGSSCARWRRVGARRSPRCARNRRPRSPAEGAASAPGPVGAPGAEGGHPAWERAASRRSRRS</sequence>
<proteinExistence type="predicted"/>
<feature type="compositionally biased region" description="Basic residues" evidence="1">
    <location>
        <begin position="210"/>
        <end position="229"/>
    </location>
</feature>